<feature type="transmembrane region" description="Helical" evidence="1">
    <location>
        <begin position="26"/>
        <end position="53"/>
    </location>
</feature>
<protein>
    <submittedName>
        <fullName evidence="2">Uncharacterized protein</fullName>
    </submittedName>
</protein>
<sequence length="62" mass="7363">MRGFFKVLGYEIICYYFKEIEVKKSVYFCIVDFFLSIALWFGLYIIINIVILVNLEVGKIQV</sequence>
<gene>
    <name evidence="2" type="ORF">CCAN12_510007</name>
</gene>
<keyword evidence="1" id="KW-1133">Transmembrane helix</keyword>
<proteinExistence type="predicted"/>
<evidence type="ECO:0000313" key="3">
    <source>
        <dbReference type="Proteomes" id="UP000044026"/>
    </source>
</evidence>
<evidence type="ECO:0000313" key="2">
    <source>
        <dbReference type="EMBL" id="CEN34120.1"/>
    </source>
</evidence>
<evidence type="ECO:0000256" key="1">
    <source>
        <dbReference type="SAM" id="Phobius"/>
    </source>
</evidence>
<dbReference type="AlphaFoldDB" id="A0A0B7H409"/>
<dbReference type="EMBL" id="CDOE01000047">
    <property type="protein sequence ID" value="CEN34120.1"/>
    <property type="molecule type" value="Genomic_DNA"/>
</dbReference>
<organism evidence="2 3">
    <name type="scientific">Capnocytophaga canimorsus</name>
    <dbReference type="NCBI Taxonomy" id="28188"/>
    <lineage>
        <taxon>Bacteria</taxon>
        <taxon>Pseudomonadati</taxon>
        <taxon>Bacteroidota</taxon>
        <taxon>Flavobacteriia</taxon>
        <taxon>Flavobacteriales</taxon>
        <taxon>Flavobacteriaceae</taxon>
        <taxon>Capnocytophaga</taxon>
    </lineage>
</organism>
<reference evidence="2 3" key="1">
    <citation type="submission" date="2015-01" db="EMBL/GenBank/DDBJ databases">
        <authorList>
            <person name="Xiang T."/>
            <person name="Song Y."/>
            <person name="Huang L."/>
            <person name="Wang B."/>
            <person name="Wu P."/>
        </authorList>
    </citation>
    <scope>NUCLEOTIDE SEQUENCE [LARGE SCALE GENOMIC DNA]</scope>
    <source>
        <strain evidence="2 3">Cc12</strain>
    </source>
</reference>
<name>A0A0B7H409_9FLAO</name>
<dbReference type="Proteomes" id="UP000044026">
    <property type="component" value="Unassembled WGS sequence"/>
</dbReference>
<accession>A0A0B7H409</accession>
<keyword evidence="1" id="KW-0472">Membrane</keyword>
<keyword evidence="1" id="KW-0812">Transmembrane</keyword>